<keyword evidence="3" id="KW-1003">Cell membrane</keyword>
<feature type="transmembrane region" description="Helical" evidence="7">
    <location>
        <begin position="6"/>
        <end position="27"/>
    </location>
</feature>
<feature type="transmembrane region" description="Helical" evidence="7">
    <location>
        <begin position="98"/>
        <end position="119"/>
    </location>
</feature>
<evidence type="ECO:0000313" key="9">
    <source>
        <dbReference type="EMBL" id="HIT41879.1"/>
    </source>
</evidence>
<accession>A0A9D1GKD1</accession>
<comment type="caution">
    <text evidence="9">The sequence shown here is derived from an EMBL/GenBank/DDBJ whole genome shotgun (WGS) entry which is preliminary data.</text>
</comment>
<comment type="similarity">
    <text evidence="2">Belongs to the UPF0126 family.</text>
</comment>
<keyword evidence="4 7" id="KW-0812">Transmembrane</keyword>
<feature type="transmembrane region" description="Helical" evidence="7">
    <location>
        <begin position="185"/>
        <end position="202"/>
    </location>
</feature>
<evidence type="ECO:0000256" key="4">
    <source>
        <dbReference type="ARBA" id="ARBA00022692"/>
    </source>
</evidence>
<dbReference type="EMBL" id="DVKS01000123">
    <property type="protein sequence ID" value="HIT41879.1"/>
    <property type="molecule type" value="Genomic_DNA"/>
</dbReference>
<gene>
    <name evidence="9" type="ORF">IAB60_07280</name>
</gene>
<feature type="transmembrane region" description="Helical" evidence="7">
    <location>
        <begin position="71"/>
        <end position="86"/>
    </location>
</feature>
<dbReference type="PANTHER" id="PTHR30506">
    <property type="entry name" value="INNER MEMBRANE PROTEIN"/>
    <property type="match status" value="1"/>
</dbReference>
<evidence type="ECO:0000256" key="1">
    <source>
        <dbReference type="ARBA" id="ARBA00004651"/>
    </source>
</evidence>
<evidence type="ECO:0000256" key="6">
    <source>
        <dbReference type="ARBA" id="ARBA00023136"/>
    </source>
</evidence>
<evidence type="ECO:0000256" key="2">
    <source>
        <dbReference type="ARBA" id="ARBA00008193"/>
    </source>
</evidence>
<evidence type="ECO:0000259" key="8">
    <source>
        <dbReference type="Pfam" id="PF03458"/>
    </source>
</evidence>
<dbReference type="Pfam" id="PF03458">
    <property type="entry name" value="Gly_transporter"/>
    <property type="match status" value="2"/>
</dbReference>
<reference evidence="9" key="1">
    <citation type="submission" date="2020-10" db="EMBL/GenBank/DDBJ databases">
        <authorList>
            <person name="Gilroy R."/>
        </authorList>
    </citation>
    <scope>NUCLEOTIDE SEQUENCE</scope>
    <source>
        <strain evidence="9">CHK123-3438</strain>
    </source>
</reference>
<feature type="domain" description="Glycine transporter" evidence="8">
    <location>
        <begin position="10"/>
        <end position="83"/>
    </location>
</feature>
<reference evidence="9" key="2">
    <citation type="journal article" date="2021" name="PeerJ">
        <title>Extensive microbial diversity within the chicken gut microbiome revealed by metagenomics and culture.</title>
        <authorList>
            <person name="Gilroy R."/>
            <person name="Ravi A."/>
            <person name="Getino M."/>
            <person name="Pursley I."/>
            <person name="Horton D.L."/>
            <person name="Alikhan N.F."/>
            <person name="Baker D."/>
            <person name="Gharbi K."/>
            <person name="Hall N."/>
            <person name="Watson M."/>
            <person name="Adriaenssens E.M."/>
            <person name="Foster-Nyarko E."/>
            <person name="Jarju S."/>
            <person name="Secka A."/>
            <person name="Antonio M."/>
            <person name="Oren A."/>
            <person name="Chaudhuri R.R."/>
            <person name="La Ragione R."/>
            <person name="Hildebrand F."/>
            <person name="Pallen M.J."/>
        </authorList>
    </citation>
    <scope>NUCLEOTIDE SEQUENCE</scope>
    <source>
        <strain evidence="9">CHK123-3438</strain>
    </source>
</reference>
<evidence type="ECO:0000256" key="7">
    <source>
        <dbReference type="SAM" id="Phobius"/>
    </source>
</evidence>
<feature type="domain" description="Glycine transporter" evidence="8">
    <location>
        <begin position="105"/>
        <end position="179"/>
    </location>
</feature>
<protein>
    <submittedName>
        <fullName evidence="9">Trimeric intracellular cation channel family protein</fullName>
    </submittedName>
</protein>
<evidence type="ECO:0000256" key="3">
    <source>
        <dbReference type="ARBA" id="ARBA00022475"/>
    </source>
</evidence>
<proteinExistence type="inferred from homology"/>
<name>A0A9D1GKD1_9FIRM</name>
<dbReference type="InterPro" id="IPR005115">
    <property type="entry name" value="Gly_transporter"/>
</dbReference>
<sequence>MNYSDSILSIMEIIGTVAFASSGAMLAIRKRMDLFGICVLGVTTSVGGGMIRDLLLGITPPNIFRNPQNTVIALVVSIVVFLILYLRHGSMDGRLAAVYDRIMMVFDAVGLGVFTAMGINTAREAGYDQTFLLVFVGVITGVGGGLLRDVMAQEKPYILTKHIYACASIAGALTCVYTWKVLGNIPSIMLGVAAVIIVRFLAMHYRWNLPRLESDSPS</sequence>
<feature type="transmembrane region" description="Helical" evidence="7">
    <location>
        <begin position="131"/>
        <end position="150"/>
    </location>
</feature>
<organism evidence="9 10">
    <name type="scientific">Candidatus Caccovicinus merdipullorum</name>
    <dbReference type="NCBI Taxonomy" id="2840724"/>
    <lineage>
        <taxon>Bacteria</taxon>
        <taxon>Bacillati</taxon>
        <taxon>Bacillota</taxon>
        <taxon>Clostridia</taxon>
        <taxon>Eubacteriales</taxon>
        <taxon>Candidatus Caccovicinus</taxon>
    </lineage>
</organism>
<dbReference type="PANTHER" id="PTHR30506:SF3">
    <property type="entry name" value="UPF0126 INNER MEMBRANE PROTEIN YADS-RELATED"/>
    <property type="match status" value="1"/>
</dbReference>
<dbReference type="AlphaFoldDB" id="A0A9D1GKD1"/>
<evidence type="ECO:0000313" key="10">
    <source>
        <dbReference type="Proteomes" id="UP000886860"/>
    </source>
</evidence>
<keyword evidence="5 7" id="KW-1133">Transmembrane helix</keyword>
<evidence type="ECO:0000256" key="5">
    <source>
        <dbReference type="ARBA" id="ARBA00022989"/>
    </source>
</evidence>
<keyword evidence="6 7" id="KW-0472">Membrane</keyword>
<comment type="subcellular location">
    <subcellularLocation>
        <location evidence="1">Cell membrane</location>
        <topology evidence="1">Multi-pass membrane protein</topology>
    </subcellularLocation>
</comment>
<feature type="transmembrane region" description="Helical" evidence="7">
    <location>
        <begin position="34"/>
        <end position="51"/>
    </location>
</feature>
<dbReference type="GO" id="GO:0005886">
    <property type="term" value="C:plasma membrane"/>
    <property type="evidence" value="ECO:0007669"/>
    <property type="project" value="UniProtKB-SubCell"/>
</dbReference>
<dbReference type="Proteomes" id="UP000886860">
    <property type="component" value="Unassembled WGS sequence"/>
</dbReference>